<reference evidence="2" key="1">
    <citation type="journal article" date="2023" name="Insect Mol. Biol.">
        <title>Genome sequencing provides insights into the evolution of gene families encoding plant cell wall-degrading enzymes in longhorned beetles.</title>
        <authorList>
            <person name="Shin N.R."/>
            <person name="Okamura Y."/>
            <person name="Kirsch R."/>
            <person name="Pauchet Y."/>
        </authorList>
    </citation>
    <scope>NUCLEOTIDE SEQUENCE</scope>
    <source>
        <strain evidence="2">AMC_N1</strain>
    </source>
</reference>
<gene>
    <name evidence="2" type="ORF">NQ318_020576</name>
</gene>
<sequence length="155" mass="16966">MKSIYKVLCVLGLLSLASATKVSECSQGGLVPDEVHIEGCESEADLFCSVPFNGYINMTMKLTSPHYLESIKPQLIGKTVLGNINLSLGSDRLDACTVITNSVCPIVANEVIEFKYNIRFIVMPLLTVTLEFSIIDEDLDEAVVCFSLDVFPVKL</sequence>
<dbReference type="InterPro" id="IPR014756">
    <property type="entry name" value="Ig_E-set"/>
</dbReference>
<evidence type="ECO:0000256" key="1">
    <source>
        <dbReference type="SAM" id="SignalP"/>
    </source>
</evidence>
<dbReference type="Proteomes" id="UP001162162">
    <property type="component" value="Unassembled WGS sequence"/>
</dbReference>
<protein>
    <recommendedName>
        <fullName evidence="4">MD-2-related lipid-recognition domain-containing protein</fullName>
    </recommendedName>
</protein>
<accession>A0AAV8Z2F8</accession>
<dbReference type="SUPFAM" id="SSF81296">
    <property type="entry name" value="E set domains"/>
    <property type="match status" value="1"/>
</dbReference>
<dbReference type="AlphaFoldDB" id="A0AAV8Z2F8"/>
<proteinExistence type="predicted"/>
<feature type="signal peptide" evidence="1">
    <location>
        <begin position="1"/>
        <end position="19"/>
    </location>
</feature>
<name>A0AAV8Z2F8_9CUCU</name>
<evidence type="ECO:0008006" key="4">
    <source>
        <dbReference type="Google" id="ProtNLM"/>
    </source>
</evidence>
<organism evidence="2 3">
    <name type="scientific">Aromia moschata</name>
    <dbReference type="NCBI Taxonomy" id="1265417"/>
    <lineage>
        <taxon>Eukaryota</taxon>
        <taxon>Metazoa</taxon>
        <taxon>Ecdysozoa</taxon>
        <taxon>Arthropoda</taxon>
        <taxon>Hexapoda</taxon>
        <taxon>Insecta</taxon>
        <taxon>Pterygota</taxon>
        <taxon>Neoptera</taxon>
        <taxon>Endopterygota</taxon>
        <taxon>Coleoptera</taxon>
        <taxon>Polyphaga</taxon>
        <taxon>Cucujiformia</taxon>
        <taxon>Chrysomeloidea</taxon>
        <taxon>Cerambycidae</taxon>
        <taxon>Cerambycinae</taxon>
        <taxon>Callichromatini</taxon>
        <taxon>Aromia</taxon>
    </lineage>
</organism>
<evidence type="ECO:0000313" key="2">
    <source>
        <dbReference type="EMBL" id="KAJ8957537.1"/>
    </source>
</evidence>
<comment type="caution">
    <text evidence="2">The sequence shown here is derived from an EMBL/GenBank/DDBJ whole genome shotgun (WGS) entry which is preliminary data.</text>
</comment>
<feature type="chain" id="PRO_5043552544" description="MD-2-related lipid-recognition domain-containing protein" evidence="1">
    <location>
        <begin position="20"/>
        <end position="155"/>
    </location>
</feature>
<dbReference type="Gene3D" id="2.60.40.770">
    <property type="match status" value="1"/>
</dbReference>
<evidence type="ECO:0000313" key="3">
    <source>
        <dbReference type="Proteomes" id="UP001162162"/>
    </source>
</evidence>
<keyword evidence="3" id="KW-1185">Reference proteome</keyword>
<dbReference type="EMBL" id="JAPWTK010000022">
    <property type="protein sequence ID" value="KAJ8957537.1"/>
    <property type="molecule type" value="Genomic_DNA"/>
</dbReference>
<keyword evidence="1" id="KW-0732">Signal</keyword>